<protein>
    <submittedName>
        <fullName evidence="9">Peptide/nickel transport system permease protein</fullName>
    </submittedName>
</protein>
<organism evidence="9 10">
    <name type="scientific">Alicyclobacillus vulcanalis</name>
    <dbReference type="NCBI Taxonomy" id="252246"/>
    <lineage>
        <taxon>Bacteria</taxon>
        <taxon>Bacillati</taxon>
        <taxon>Bacillota</taxon>
        <taxon>Bacilli</taxon>
        <taxon>Bacillales</taxon>
        <taxon>Alicyclobacillaceae</taxon>
        <taxon>Alicyclobacillus</taxon>
    </lineage>
</organism>
<dbReference type="STRING" id="252246.SAMN05421799_101182"/>
<evidence type="ECO:0000313" key="9">
    <source>
        <dbReference type="EMBL" id="SIS52855.1"/>
    </source>
</evidence>
<feature type="transmembrane region" description="Helical" evidence="7">
    <location>
        <begin position="111"/>
        <end position="136"/>
    </location>
</feature>
<reference evidence="10" key="1">
    <citation type="submission" date="2017-01" db="EMBL/GenBank/DDBJ databases">
        <authorList>
            <person name="Varghese N."/>
            <person name="Submissions S."/>
        </authorList>
    </citation>
    <scope>NUCLEOTIDE SEQUENCE [LARGE SCALE GENOMIC DNA]</scope>
    <source>
        <strain evidence="10">DSM 16176</strain>
    </source>
</reference>
<evidence type="ECO:0000256" key="1">
    <source>
        <dbReference type="ARBA" id="ARBA00004651"/>
    </source>
</evidence>
<evidence type="ECO:0000256" key="2">
    <source>
        <dbReference type="ARBA" id="ARBA00022448"/>
    </source>
</evidence>
<keyword evidence="3" id="KW-1003">Cell membrane</keyword>
<keyword evidence="2 7" id="KW-0813">Transport</keyword>
<evidence type="ECO:0000256" key="4">
    <source>
        <dbReference type="ARBA" id="ARBA00022692"/>
    </source>
</evidence>
<keyword evidence="4 7" id="KW-0812">Transmembrane</keyword>
<accession>A0A1N7JU59</accession>
<feature type="domain" description="ABC transmembrane type-1" evidence="8">
    <location>
        <begin position="109"/>
        <end position="311"/>
    </location>
</feature>
<evidence type="ECO:0000256" key="6">
    <source>
        <dbReference type="ARBA" id="ARBA00023136"/>
    </source>
</evidence>
<proteinExistence type="inferred from homology"/>
<name>A0A1N7JU59_9BACL</name>
<dbReference type="EMBL" id="FTOO01000001">
    <property type="protein sequence ID" value="SIS52855.1"/>
    <property type="molecule type" value="Genomic_DNA"/>
</dbReference>
<dbReference type="Proteomes" id="UP000186156">
    <property type="component" value="Unassembled WGS sequence"/>
</dbReference>
<keyword evidence="10" id="KW-1185">Reference proteome</keyword>
<gene>
    <name evidence="9" type="ORF">SAMN05421799_101182</name>
</gene>
<dbReference type="OrthoDB" id="2803660at2"/>
<keyword evidence="6 7" id="KW-0472">Membrane</keyword>
<comment type="subcellular location">
    <subcellularLocation>
        <location evidence="1 7">Cell membrane</location>
        <topology evidence="1 7">Multi-pass membrane protein</topology>
    </subcellularLocation>
</comment>
<feature type="transmembrane region" description="Helical" evidence="7">
    <location>
        <begin position="156"/>
        <end position="176"/>
    </location>
</feature>
<dbReference type="InterPro" id="IPR035906">
    <property type="entry name" value="MetI-like_sf"/>
</dbReference>
<dbReference type="SUPFAM" id="SSF161098">
    <property type="entry name" value="MetI-like"/>
    <property type="match status" value="1"/>
</dbReference>
<dbReference type="PROSITE" id="PS50928">
    <property type="entry name" value="ABC_TM1"/>
    <property type="match status" value="1"/>
</dbReference>
<dbReference type="Pfam" id="PF00528">
    <property type="entry name" value="BPD_transp_1"/>
    <property type="match status" value="1"/>
</dbReference>
<evidence type="ECO:0000256" key="3">
    <source>
        <dbReference type="ARBA" id="ARBA00022475"/>
    </source>
</evidence>
<feature type="transmembrane region" description="Helical" evidence="7">
    <location>
        <begin position="243"/>
        <end position="264"/>
    </location>
</feature>
<dbReference type="GO" id="GO:0055085">
    <property type="term" value="P:transmembrane transport"/>
    <property type="evidence" value="ECO:0007669"/>
    <property type="project" value="InterPro"/>
</dbReference>
<sequence>MFYLKFFAKRFVAIVITLAAVIAISYIMMYYSPGGFMNTTQLASALAPLAAQDPAAYQKLMEQFQSRYGLNLPLWKQILLYEWHTFTFNFGNSMQNPTLSIMSQLKGSLPISVFLAFGSVVVSVVIGIPMGVIAALKRNSWVDYLVTSLSMFGQAIPSFVLAVIFVLIFGVVWQNILPVTGWGTPADAVLPILSLAAGNIGVVARYMRGSLIETMRQDFIRTAKAKGVKYWALVIRHGVRNSLTALITVIGPQFAFTVVGTVWVENIFAIPGLGKVISTAFTNFDFPMAITAVFILGATIMLTNLVVDLIYSWMDPRVKLQ</sequence>
<dbReference type="PANTHER" id="PTHR30465:SF74">
    <property type="entry name" value="OLIGOPEPTIDE TRANSPORT SYSTEM PERMEASE PROTEIN OPPB"/>
    <property type="match status" value="1"/>
</dbReference>
<feature type="transmembrane region" description="Helical" evidence="7">
    <location>
        <begin position="12"/>
        <end position="31"/>
    </location>
</feature>
<keyword evidence="5 7" id="KW-1133">Transmembrane helix</keyword>
<dbReference type="PANTHER" id="PTHR30465">
    <property type="entry name" value="INNER MEMBRANE ABC TRANSPORTER"/>
    <property type="match status" value="1"/>
</dbReference>
<feature type="transmembrane region" description="Helical" evidence="7">
    <location>
        <begin position="188"/>
        <end position="207"/>
    </location>
</feature>
<evidence type="ECO:0000256" key="5">
    <source>
        <dbReference type="ARBA" id="ARBA00022989"/>
    </source>
</evidence>
<evidence type="ECO:0000256" key="7">
    <source>
        <dbReference type="RuleBase" id="RU363032"/>
    </source>
</evidence>
<evidence type="ECO:0000313" key="10">
    <source>
        <dbReference type="Proteomes" id="UP000186156"/>
    </source>
</evidence>
<dbReference type="RefSeq" id="WP_076344127.1">
    <property type="nucleotide sequence ID" value="NZ_FTOO01000001.1"/>
</dbReference>
<dbReference type="InterPro" id="IPR000515">
    <property type="entry name" value="MetI-like"/>
</dbReference>
<evidence type="ECO:0000259" key="8">
    <source>
        <dbReference type="PROSITE" id="PS50928"/>
    </source>
</evidence>
<dbReference type="Gene3D" id="1.10.3720.10">
    <property type="entry name" value="MetI-like"/>
    <property type="match status" value="1"/>
</dbReference>
<dbReference type="AlphaFoldDB" id="A0A1N7JU59"/>
<dbReference type="GO" id="GO:0005886">
    <property type="term" value="C:plasma membrane"/>
    <property type="evidence" value="ECO:0007669"/>
    <property type="project" value="UniProtKB-SubCell"/>
</dbReference>
<dbReference type="CDD" id="cd06261">
    <property type="entry name" value="TM_PBP2"/>
    <property type="match status" value="1"/>
</dbReference>
<comment type="similarity">
    <text evidence="7">Belongs to the binding-protein-dependent transport system permease family.</text>
</comment>
<feature type="transmembrane region" description="Helical" evidence="7">
    <location>
        <begin position="284"/>
        <end position="311"/>
    </location>
</feature>